<proteinExistence type="predicted"/>
<dbReference type="Pfam" id="PF00249">
    <property type="entry name" value="Myb_DNA-binding"/>
    <property type="match status" value="1"/>
</dbReference>
<dbReference type="Gene3D" id="1.10.10.60">
    <property type="entry name" value="Homeodomain-like"/>
    <property type="match status" value="1"/>
</dbReference>
<evidence type="ECO:0000313" key="2">
    <source>
        <dbReference type="EMBL" id="CAI9943687.1"/>
    </source>
</evidence>
<feature type="domain" description="HTH myb-type" evidence="1">
    <location>
        <begin position="1"/>
        <end position="52"/>
    </location>
</feature>
<name>A0AA86PT32_9EUKA</name>
<accession>A0AA86PT32</accession>
<evidence type="ECO:0000313" key="3">
    <source>
        <dbReference type="EMBL" id="CAL6046075.1"/>
    </source>
</evidence>
<dbReference type="PROSITE" id="PS51294">
    <property type="entry name" value="HTH_MYB"/>
    <property type="match status" value="1"/>
</dbReference>
<keyword evidence="4" id="KW-1185">Reference proteome</keyword>
<comment type="caution">
    <text evidence="2">The sequence shown here is derived from an EMBL/GenBank/DDBJ whole genome shotgun (WGS) entry which is preliminary data.</text>
</comment>
<dbReference type="SUPFAM" id="SSF46689">
    <property type="entry name" value="Homeodomain-like"/>
    <property type="match status" value="1"/>
</dbReference>
<dbReference type="AlphaFoldDB" id="A0AA86PT32"/>
<evidence type="ECO:0000313" key="4">
    <source>
        <dbReference type="Proteomes" id="UP001642409"/>
    </source>
</evidence>
<organism evidence="2">
    <name type="scientific">Hexamita inflata</name>
    <dbReference type="NCBI Taxonomy" id="28002"/>
    <lineage>
        <taxon>Eukaryota</taxon>
        <taxon>Metamonada</taxon>
        <taxon>Diplomonadida</taxon>
        <taxon>Hexamitidae</taxon>
        <taxon>Hexamitinae</taxon>
        <taxon>Hexamita</taxon>
    </lineage>
</organism>
<dbReference type="InterPro" id="IPR001005">
    <property type="entry name" value="SANT/Myb"/>
</dbReference>
<dbReference type="SMART" id="SM00717">
    <property type="entry name" value="SANT"/>
    <property type="match status" value="1"/>
</dbReference>
<dbReference type="InterPro" id="IPR009057">
    <property type="entry name" value="Homeodomain-like_sf"/>
</dbReference>
<reference evidence="2" key="1">
    <citation type="submission" date="2023-06" db="EMBL/GenBank/DDBJ databases">
        <authorList>
            <person name="Kurt Z."/>
        </authorList>
    </citation>
    <scope>NUCLEOTIDE SEQUENCE</scope>
</reference>
<dbReference type="EMBL" id="CATOUU010000718">
    <property type="protein sequence ID" value="CAI9943687.1"/>
    <property type="molecule type" value="Genomic_DNA"/>
</dbReference>
<sequence>MTIHRRWSEEENDEFLHLIHVYQKDFQYIANEMNKTYNQVRSHYYNLNSKVELRRQFSKSASPTAEMHLIVSIKSLSEMFMNYLEFYLAVCGLDQKHYLRNHKSKFIETALQNDAQDQIWLLLKRSIVHSIFDVSSKEELQNSRYREHLRYI</sequence>
<reference evidence="3 4" key="2">
    <citation type="submission" date="2024-07" db="EMBL/GenBank/DDBJ databases">
        <authorList>
            <person name="Akdeniz Z."/>
        </authorList>
    </citation>
    <scope>NUCLEOTIDE SEQUENCE [LARGE SCALE GENOMIC DNA]</scope>
</reference>
<evidence type="ECO:0000259" key="1">
    <source>
        <dbReference type="PROSITE" id="PS51294"/>
    </source>
</evidence>
<dbReference type="CDD" id="cd00167">
    <property type="entry name" value="SANT"/>
    <property type="match status" value="1"/>
</dbReference>
<dbReference type="InterPro" id="IPR017930">
    <property type="entry name" value="Myb_dom"/>
</dbReference>
<dbReference type="Proteomes" id="UP001642409">
    <property type="component" value="Unassembled WGS sequence"/>
</dbReference>
<dbReference type="EMBL" id="CAXDID020000167">
    <property type="protein sequence ID" value="CAL6046075.1"/>
    <property type="molecule type" value="Genomic_DNA"/>
</dbReference>
<protein>
    <submittedName>
        <fullName evidence="2">SANT/Myb domain</fullName>
    </submittedName>
    <submittedName>
        <fullName evidence="3">SANT/Myb_domain</fullName>
    </submittedName>
</protein>
<gene>
    <name evidence="2" type="ORF">HINF_LOCUS31332</name>
    <name evidence="3" type="ORF">HINF_LOCUS41549</name>
</gene>